<evidence type="ECO:0000259" key="1">
    <source>
        <dbReference type="Pfam" id="PF04865"/>
    </source>
</evidence>
<dbReference type="GeneID" id="77263180"/>
<gene>
    <name evidence="2" type="ORF">JP32_03155</name>
    <name evidence="3" type="ORF">NCTC11413_00674</name>
</gene>
<sequence length="394" mass="43476">MSIPNIKFTPEGLVLPTEQEILNALFDVFDKAFSTELNRNLETPQGQIITALTAIIADKNNQIAWLANNLDPLYSDGRMQDAIGNIYFLTRKGQINSTAICEFSGMPGTTIPANFELIDTNNNQWFLKKSVSILQNGTVEGEVVANGTYSAERNTITKMKSAIVGLDAVINKTAAIKGTPLESRLDFGKRIRNSVAINSQGMVNTVYSKVANLEGVLDCYVTDNPTDNAITVGCTNYSLVPHSVYVAAVGGDEKEIAKTIWIYTGNGCDYNGNKQIDIADDNYKIPKPTYKIKFMRPTSTPIYFQVKVRRGAQVDYENTVKQAIINEFNNETINRIGQPLYAMEYSKAVINALTGSKLLDIDVSLTASNYRDYVELGIDQYPTVSADNIKVLLI</sequence>
<dbReference type="Proteomes" id="UP000030526">
    <property type="component" value="Unassembled WGS sequence"/>
</dbReference>
<dbReference type="AlphaFoldDB" id="A0A0A2XLZ7"/>
<feature type="domain" description="Baseplate protein J-like barrel" evidence="1">
    <location>
        <begin position="102"/>
        <end position="178"/>
    </location>
</feature>
<dbReference type="RefSeq" id="WP_018346274.1">
    <property type="nucleotide sequence ID" value="NZ_JPXS01000015.1"/>
</dbReference>
<dbReference type="EMBL" id="UGGZ01000001">
    <property type="protein sequence ID" value="STO37561.1"/>
    <property type="molecule type" value="Genomic_DNA"/>
</dbReference>
<protein>
    <submittedName>
        <fullName evidence="3">Uncharacterized homolog of phage Mu protein gp47</fullName>
    </submittedName>
</protein>
<evidence type="ECO:0000313" key="2">
    <source>
        <dbReference type="EMBL" id="KGQ33213.1"/>
    </source>
</evidence>
<reference evidence="2 4" key="1">
    <citation type="submission" date="2014-08" db="EMBL/GenBank/DDBJ databases">
        <title>Chaperone-usher fimbriae in a diverse selection of Gallibacterium genomes.</title>
        <authorList>
            <person name="Kudirkiene E."/>
            <person name="Bager R.J."/>
            <person name="Johnson T.J."/>
            <person name="Bojesen A.M."/>
        </authorList>
    </citation>
    <scope>NUCLEOTIDE SEQUENCE [LARGE SCALE GENOMIC DNA]</scope>
    <source>
        <strain evidence="2 4">20558/3kl.</strain>
    </source>
</reference>
<evidence type="ECO:0000313" key="3">
    <source>
        <dbReference type="EMBL" id="STO37561.1"/>
    </source>
</evidence>
<name>A0A0A2XLZ7_9PAST</name>
<dbReference type="EMBL" id="JPXS01000015">
    <property type="protein sequence ID" value="KGQ33213.1"/>
    <property type="molecule type" value="Genomic_DNA"/>
</dbReference>
<dbReference type="Proteomes" id="UP000254232">
    <property type="component" value="Unassembled WGS sequence"/>
</dbReference>
<accession>A0A0A2XLZ7</accession>
<evidence type="ECO:0000313" key="4">
    <source>
        <dbReference type="Proteomes" id="UP000030526"/>
    </source>
</evidence>
<dbReference type="Pfam" id="PF04865">
    <property type="entry name" value="Baseplate_J"/>
    <property type="match status" value="1"/>
</dbReference>
<proteinExistence type="predicted"/>
<dbReference type="InterPro" id="IPR006949">
    <property type="entry name" value="Barrel_Baseplate_J-like"/>
</dbReference>
<reference evidence="3 5" key="2">
    <citation type="submission" date="2018-06" db="EMBL/GenBank/DDBJ databases">
        <authorList>
            <consortium name="Pathogen Informatics"/>
            <person name="Doyle S."/>
        </authorList>
    </citation>
    <scope>NUCLEOTIDE SEQUENCE [LARGE SCALE GENOMIC DNA]</scope>
    <source>
        <strain evidence="3 5">NCTC11413</strain>
    </source>
</reference>
<evidence type="ECO:0000313" key="5">
    <source>
        <dbReference type="Proteomes" id="UP000254232"/>
    </source>
</evidence>
<organism evidence="2 4">
    <name type="scientific">Gallibacterium anatis</name>
    <dbReference type="NCBI Taxonomy" id="750"/>
    <lineage>
        <taxon>Bacteria</taxon>
        <taxon>Pseudomonadati</taxon>
        <taxon>Pseudomonadota</taxon>
        <taxon>Gammaproteobacteria</taxon>
        <taxon>Pasteurellales</taxon>
        <taxon>Pasteurellaceae</taxon>
        <taxon>Gallibacterium</taxon>
    </lineage>
</organism>